<keyword evidence="11" id="KW-1185">Reference proteome</keyword>
<dbReference type="PROSITE" id="PS00434">
    <property type="entry name" value="HSF_DOMAIN"/>
    <property type="match status" value="1"/>
</dbReference>
<evidence type="ECO:0000313" key="10">
    <source>
        <dbReference type="EMBL" id="KAI8578162.1"/>
    </source>
</evidence>
<organism evidence="10 11">
    <name type="scientific">Umbelopsis ramanniana AG</name>
    <dbReference type="NCBI Taxonomy" id="1314678"/>
    <lineage>
        <taxon>Eukaryota</taxon>
        <taxon>Fungi</taxon>
        <taxon>Fungi incertae sedis</taxon>
        <taxon>Mucoromycota</taxon>
        <taxon>Mucoromycotina</taxon>
        <taxon>Umbelopsidomycetes</taxon>
        <taxon>Umbelopsidales</taxon>
        <taxon>Umbelopsidaceae</taxon>
        <taxon>Umbelopsis</taxon>
    </lineage>
</organism>
<dbReference type="Gene3D" id="1.10.10.10">
    <property type="entry name" value="Winged helix-like DNA-binding domain superfamily/Winged helix DNA-binding domain"/>
    <property type="match status" value="1"/>
</dbReference>
<dbReference type="FunFam" id="1.10.10.10:FF:000027">
    <property type="entry name" value="Heat shock transcription factor 1"/>
    <property type="match status" value="1"/>
</dbReference>
<dbReference type="GeneID" id="75915571"/>
<dbReference type="SUPFAM" id="SSF46785">
    <property type="entry name" value="Winged helix' DNA-binding domain"/>
    <property type="match status" value="1"/>
</dbReference>
<keyword evidence="4" id="KW-0238">DNA-binding</keyword>
<feature type="compositionally biased region" description="Pro residues" evidence="8">
    <location>
        <begin position="263"/>
        <end position="272"/>
    </location>
</feature>
<dbReference type="Proteomes" id="UP001206595">
    <property type="component" value="Unassembled WGS sequence"/>
</dbReference>
<comment type="caution">
    <text evidence="10">The sequence shown here is derived from an EMBL/GenBank/DDBJ whole genome shotgun (WGS) entry which is preliminary data.</text>
</comment>
<gene>
    <name evidence="10" type="ORF">K450DRAFT_248410</name>
</gene>
<evidence type="ECO:0000313" key="11">
    <source>
        <dbReference type="Proteomes" id="UP001206595"/>
    </source>
</evidence>
<dbReference type="GO" id="GO:0003700">
    <property type="term" value="F:DNA-binding transcription factor activity"/>
    <property type="evidence" value="ECO:0007669"/>
    <property type="project" value="InterPro"/>
</dbReference>
<dbReference type="PANTHER" id="PTHR10015">
    <property type="entry name" value="HEAT SHOCK TRANSCRIPTION FACTOR"/>
    <property type="match status" value="1"/>
</dbReference>
<dbReference type="GO" id="GO:0043565">
    <property type="term" value="F:sequence-specific DNA binding"/>
    <property type="evidence" value="ECO:0007669"/>
    <property type="project" value="InterPro"/>
</dbReference>
<dbReference type="PANTHER" id="PTHR10015:SF427">
    <property type="entry name" value="HEAT SHOCK FACTOR PROTEIN"/>
    <property type="match status" value="1"/>
</dbReference>
<evidence type="ECO:0000256" key="7">
    <source>
        <dbReference type="RuleBase" id="RU004020"/>
    </source>
</evidence>
<evidence type="ECO:0000256" key="3">
    <source>
        <dbReference type="ARBA" id="ARBA00023015"/>
    </source>
</evidence>
<dbReference type="GO" id="GO:0005634">
    <property type="term" value="C:nucleus"/>
    <property type="evidence" value="ECO:0007669"/>
    <property type="project" value="UniProtKB-SubCell"/>
</dbReference>
<dbReference type="InterPro" id="IPR000232">
    <property type="entry name" value="HSF_DNA-bd"/>
</dbReference>
<comment type="similarity">
    <text evidence="2 7">Belongs to the HSF family.</text>
</comment>
<evidence type="ECO:0000256" key="6">
    <source>
        <dbReference type="ARBA" id="ARBA00023242"/>
    </source>
</evidence>
<dbReference type="RefSeq" id="XP_051443166.1">
    <property type="nucleotide sequence ID" value="XM_051590227.1"/>
</dbReference>
<dbReference type="EMBL" id="MU620932">
    <property type="protein sequence ID" value="KAI8578162.1"/>
    <property type="molecule type" value="Genomic_DNA"/>
</dbReference>
<dbReference type="SMART" id="SM00415">
    <property type="entry name" value="HSF"/>
    <property type="match status" value="1"/>
</dbReference>
<proteinExistence type="inferred from homology"/>
<dbReference type="Pfam" id="PF00447">
    <property type="entry name" value="HSF_DNA-bind"/>
    <property type="match status" value="1"/>
</dbReference>
<accession>A0AAD5HBM2</accession>
<sequence>MVIDPQYQNLISWSHDGSSFIVCNKDEFENVVLPAHFKHRNFASFVRQLNMYGFHKINKTARGQGQRTSTENHIWKFSHPSFLRDRPDLLDGIKRKAMEQETSRRDASDLSSSMLQMQQAQHEILGKLTQLQSALDRATQELKETKASQSTQEIHITGMVAFLQQQFGPINFQAQQVYTDQHEQPPPIFITSPDSNSANSMVHQAYYNVYGAQPQEQQQFQSQQQLGSNSRPASPLTVQTQGLNISRPYDQSHQSPLNSPQPYEIPLPPSPSPSSMMSDDEHPYSPHSPMSNNNNMFRNVDGRQGGSGGYNLYNGGM</sequence>
<dbReference type="InterPro" id="IPR036390">
    <property type="entry name" value="WH_DNA-bd_sf"/>
</dbReference>
<name>A0AAD5HBM2_UMBRA</name>
<feature type="compositionally biased region" description="Polar residues" evidence="8">
    <location>
        <begin position="226"/>
        <end position="258"/>
    </location>
</feature>
<evidence type="ECO:0000256" key="1">
    <source>
        <dbReference type="ARBA" id="ARBA00004123"/>
    </source>
</evidence>
<feature type="region of interest" description="Disordered" evidence="8">
    <location>
        <begin position="216"/>
        <end position="317"/>
    </location>
</feature>
<feature type="compositionally biased region" description="Low complexity" evidence="8">
    <location>
        <begin position="285"/>
        <end position="296"/>
    </location>
</feature>
<evidence type="ECO:0000256" key="4">
    <source>
        <dbReference type="ARBA" id="ARBA00023125"/>
    </source>
</evidence>
<dbReference type="PRINTS" id="PR00056">
    <property type="entry name" value="HSFDOMAIN"/>
</dbReference>
<keyword evidence="5" id="KW-0804">Transcription</keyword>
<feature type="compositionally biased region" description="Gly residues" evidence="8">
    <location>
        <begin position="303"/>
        <end position="317"/>
    </location>
</feature>
<feature type="compositionally biased region" description="Low complexity" evidence="8">
    <location>
        <begin position="216"/>
        <end position="225"/>
    </location>
</feature>
<keyword evidence="3" id="KW-0805">Transcription regulation</keyword>
<evidence type="ECO:0000256" key="8">
    <source>
        <dbReference type="SAM" id="MobiDB-lite"/>
    </source>
</evidence>
<reference evidence="10" key="2">
    <citation type="journal article" date="2022" name="Proc. Natl. Acad. Sci. U.S.A.">
        <title>Diploid-dominant life cycles characterize the early evolution of Fungi.</title>
        <authorList>
            <person name="Amses K.R."/>
            <person name="Simmons D.R."/>
            <person name="Longcore J.E."/>
            <person name="Mondo S.J."/>
            <person name="Seto K."/>
            <person name="Jeronimo G.H."/>
            <person name="Bonds A.E."/>
            <person name="Quandt C.A."/>
            <person name="Davis W.J."/>
            <person name="Chang Y."/>
            <person name="Federici B.A."/>
            <person name="Kuo A."/>
            <person name="LaButti K."/>
            <person name="Pangilinan J."/>
            <person name="Andreopoulos W."/>
            <person name="Tritt A."/>
            <person name="Riley R."/>
            <person name="Hundley H."/>
            <person name="Johnson J."/>
            <person name="Lipzen A."/>
            <person name="Barry K."/>
            <person name="Lang B.F."/>
            <person name="Cuomo C.A."/>
            <person name="Buchler N.E."/>
            <person name="Grigoriev I.V."/>
            <person name="Spatafora J.W."/>
            <person name="Stajich J.E."/>
            <person name="James T.Y."/>
        </authorList>
    </citation>
    <scope>NUCLEOTIDE SEQUENCE</scope>
    <source>
        <strain evidence="10">AG</strain>
    </source>
</reference>
<protein>
    <recommendedName>
        <fullName evidence="9">HSF-type DNA-binding domain-containing protein</fullName>
    </recommendedName>
</protein>
<feature type="domain" description="HSF-type DNA-binding" evidence="9">
    <location>
        <begin position="33"/>
        <end position="57"/>
    </location>
</feature>
<dbReference type="InterPro" id="IPR036388">
    <property type="entry name" value="WH-like_DNA-bd_sf"/>
</dbReference>
<reference evidence="10" key="1">
    <citation type="submission" date="2021-06" db="EMBL/GenBank/DDBJ databases">
        <authorList>
            <consortium name="DOE Joint Genome Institute"/>
            <person name="Mondo S.J."/>
            <person name="Amses K.R."/>
            <person name="Simmons D.R."/>
            <person name="Longcore J.E."/>
            <person name="Seto K."/>
            <person name="Alves G.H."/>
            <person name="Bonds A.E."/>
            <person name="Quandt C.A."/>
            <person name="Davis W.J."/>
            <person name="Chang Y."/>
            <person name="Letcher P.M."/>
            <person name="Powell M.J."/>
            <person name="Kuo A."/>
            <person name="Labutti K."/>
            <person name="Pangilinan J."/>
            <person name="Andreopoulos W."/>
            <person name="Tritt A."/>
            <person name="Riley R."/>
            <person name="Hundley H."/>
            <person name="Johnson J."/>
            <person name="Lipzen A."/>
            <person name="Barry K."/>
            <person name="Berbee M.L."/>
            <person name="Buchler N.E."/>
            <person name="Grigoriev I.V."/>
            <person name="Spatafora J.W."/>
            <person name="Stajich J.E."/>
            <person name="James T.Y."/>
        </authorList>
    </citation>
    <scope>NUCLEOTIDE SEQUENCE</scope>
    <source>
        <strain evidence="10">AG</strain>
    </source>
</reference>
<keyword evidence="6" id="KW-0539">Nucleus</keyword>
<comment type="subcellular location">
    <subcellularLocation>
        <location evidence="1">Nucleus</location>
    </subcellularLocation>
</comment>
<evidence type="ECO:0000256" key="5">
    <source>
        <dbReference type="ARBA" id="ARBA00023163"/>
    </source>
</evidence>
<dbReference type="AlphaFoldDB" id="A0AAD5HBM2"/>
<evidence type="ECO:0000259" key="9">
    <source>
        <dbReference type="PROSITE" id="PS00434"/>
    </source>
</evidence>
<evidence type="ECO:0000256" key="2">
    <source>
        <dbReference type="ARBA" id="ARBA00006403"/>
    </source>
</evidence>